<dbReference type="GO" id="GO:0007265">
    <property type="term" value="P:Ras protein signal transduction"/>
    <property type="evidence" value="ECO:0007669"/>
    <property type="project" value="TreeGrafter"/>
</dbReference>
<dbReference type="Gene3D" id="3.30.40.10">
    <property type="entry name" value="Zinc/RING finger domain, C3HC4 (zinc finger)"/>
    <property type="match status" value="2"/>
</dbReference>
<dbReference type="Gene3D" id="3.30.70.330">
    <property type="match status" value="1"/>
</dbReference>
<dbReference type="SMART" id="SM00290">
    <property type="entry name" value="ZnF_UBP"/>
    <property type="match status" value="1"/>
</dbReference>
<feature type="region of interest" description="Disordered" evidence="6">
    <location>
        <begin position="499"/>
        <end position="530"/>
    </location>
</feature>
<feature type="compositionally biased region" description="Polar residues" evidence="6">
    <location>
        <begin position="181"/>
        <end position="194"/>
    </location>
</feature>
<dbReference type="PROSITE" id="PS50089">
    <property type="entry name" value="ZF_RING_2"/>
    <property type="match status" value="1"/>
</dbReference>
<evidence type="ECO:0000256" key="1">
    <source>
        <dbReference type="ARBA" id="ARBA00022723"/>
    </source>
</evidence>
<organism evidence="9 10">
    <name type="scientific">Lagenidium giganteum</name>
    <dbReference type="NCBI Taxonomy" id="4803"/>
    <lineage>
        <taxon>Eukaryota</taxon>
        <taxon>Sar</taxon>
        <taxon>Stramenopiles</taxon>
        <taxon>Oomycota</taxon>
        <taxon>Peronosporomycetes</taxon>
        <taxon>Pythiales</taxon>
        <taxon>Pythiaceae</taxon>
    </lineage>
</organism>
<dbReference type="GO" id="GO:0003676">
    <property type="term" value="F:nucleic acid binding"/>
    <property type="evidence" value="ECO:0007669"/>
    <property type="project" value="InterPro"/>
</dbReference>
<evidence type="ECO:0000256" key="2">
    <source>
        <dbReference type="ARBA" id="ARBA00022771"/>
    </source>
</evidence>
<dbReference type="PANTHER" id="PTHR24007:SF7">
    <property type="entry name" value="BRCA1-ASSOCIATED PROTEIN"/>
    <property type="match status" value="1"/>
</dbReference>
<dbReference type="CDD" id="cd16457">
    <property type="entry name" value="RING-H2_BRAP2"/>
    <property type="match status" value="1"/>
</dbReference>
<dbReference type="CDD" id="cd12437">
    <property type="entry name" value="RRM_BRAP2_like"/>
    <property type="match status" value="1"/>
</dbReference>
<feature type="coiled-coil region" evidence="5">
    <location>
        <begin position="386"/>
        <end position="452"/>
    </location>
</feature>
<dbReference type="GO" id="GO:0008270">
    <property type="term" value="F:zinc ion binding"/>
    <property type="evidence" value="ECO:0007669"/>
    <property type="project" value="UniProtKB-KW"/>
</dbReference>
<dbReference type="GO" id="GO:0005737">
    <property type="term" value="C:cytoplasm"/>
    <property type="evidence" value="ECO:0007669"/>
    <property type="project" value="TreeGrafter"/>
</dbReference>
<evidence type="ECO:0000259" key="8">
    <source>
        <dbReference type="PROSITE" id="PS50271"/>
    </source>
</evidence>
<dbReference type="AlphaFoldDB" id="A0AAV2Z581"/>
<dbReference type="InterPro" id="IPR047243">
    <property type="entry name" value="RING-H2_BRAP2"/>
</dbReference>
<dbReference type="InterPro" id="IPR036397">
    <property type="entry name" value="RNaseH_sf"/>
</dbReference>
<keyword evidence="2 4" id="KW-0863">Zinc-finger</keyword>
<dbReference type="Pfam" id="PF13639">
    <property type="entry name" value="zf-RING_2"/>
    <property type="match status" value="1"/>
</dbReference>
<comment type="caution">
    <text evidence="9">The sequence shown here is derived from an EMBL/GenBank/DDBJ whole genome shotgun (WGS) entry which is preliminary data.</text>
</comment>
<keyword evidence="1" id="KW-0479">Metal-binding</keyword>
<dbReference type="Gene3D" id="3.30.420.10">
    <property type="entry name" value="Ribonuclease H-like superfamily/Ribonuclease H"/>
    <property type="match status" value="1"/>
</dbReference>
<dbReference type="InterPro" id="IPR012677">
    <property type="entry name" value="Nucleotide-bd_a/b_plait_sf"/>
</dbReference>
<evidence type="ECO:0000256" key="4">
    <source>
        <dbReference type="PROSITE-ProRule" id="PRU00502"/>
    </source>
</evidence>
<feature type="domain" description="UBP-type" evidence="8">
    <location>
        <begin position="241"/>
        <end position="333"/>
    </location>
</feature>
<reference evidence="9" key="2">
    <citation type="journal article" date="2023" name="Microbiol Resour">
        <title>Decontamination and Annotation of the Draft Genome Sequence of the Oomycete Lagenidium giganteum ARSEF 373.</title>
        <authorList>
            <person name="Morgan W.R."/>
            <person name="Tartar A."/>
        </authorList>
    </citation>
    <scope>NUCLEOTIDE SEQUENCE</scope>
    <source>
        <strain evidence="9">ARSEF 373</strain>
    </source>
</reference>
<protein>
    <recommendedName>
        <fullName evidence="11">BRCA1-associated protein</fullName>
    </recommendedName>
</protein>
<keyword evidence="5" id="KW-0175">Coiled coil</keyword>
<evidence type="ECO:0000313" key="9">
    <source>
        <dbReference type="EMBL" id="DBA02516.1"/>
    </source>
</evidence>
<feature type="region of interest" description="Disordered" evidence="6">
    <location>
        <begin position="162"/>
        <end position="198"/>
    </location>
</feature>
<dbReference type="InterPro" id="IPR013083">
    <property type="entry name" value="Znf_RING/FYVE/PHD"/>
</dbReference>
<feature type="region of interest" description="Disordered" evidence="6">
    <location>
        <begin position="331"/>
        <end position="352"/>
    </location>
</feature>
<feature type="compositionally biased region" description="Acidic residues" evidence="6">
    <location>
        <begin position="162"/>
        <end position="172"/>
    </location>
</feature>
<dbReference type="PROSITE" id="PS50271">
    <property type="entry name" value="ZF_UBP"/>
    <property type="match status" value="1"/>
</dbReference>
<dbReference type="PANTHER" id="PTHR24007">
    <property type="entry name" value="BRCA1-ASSOCIATED PROTEIN"/>
    <property type="match status" value="1"/>
</dbReference>
<evidence type="ECO:0000259" key="7">
    <source>
        <dbReference type="PROSITE" id="PS50089"/>
    </source>
</evidence>
<dbReference type="EMBL" id="DAKRPA010000030">
    <property type="protein sequence ID" value="DBA02516.1"/>
    <property type="molecule type" value="Genomic_DNA"/>
</dbReference>
<sequence length="806" mass="91377">MFQIRVQTKAQPNDVAAADNVDATVDEELQDAAFLTGNPRVRVSTGKLRFYRPNQPLPGRQATGADGLPKERNMLLCIVTVPAHMTPLELLEFSASFRADIELVRILKDPERSNCMALMQFTSQERADQFFQAFNGTYFNSIEQERCKIVFVRSIEFDVMEDEESKESEDGELEHKCAPSDKTTLTQQQQNSLFPQPPAGMTEIPTCAVCLDRLDASASGILTTLCNHTFHCDCLFRWEGSSCPVCRYSHGDIGSSCEVCHTTEHLWICLICGHVGCGRYSNEHAKQHYQETLHTYSLELETQRVWDYAGDGYVHRLILNKQDGKFVEFPSPNTVSGERSQMPPPTSAEEEEVEHRKLEKLAVEYNFLLKSQLEEQRLFYERRLARDGSAQALEQEKKNIRKANEELAARNRKLEEELSFVRELNKSLIENQKQWKERVRSLEEQNARIEKETAIRVGDLEAQVRDLMFYLDTQSKVERSVHKHDIQVDGYLGGSIEIETKPAAPKQPTSTRRGGRHKNPVAEKAAAASHAKPPVRILGLDINTASTGYTVLDEAGRVRTWGTISTTEHSSSDVLSIARSLGAALADVRDQGEAQHADVVWKVGIEDFMRTYSFGKFHSKGLFQLAQLNGIASFVFWQEFPPIQPVHLHPSLARGYFDIVATTQKGSKTVKERVLEFAMAREPVAMESWPRMPRAQRWSDATYDIVDSYVIAAYRWHQHLVECMQADSELEAAFADQYMTMLLSGKTKSKQTMEETVVGAMDAKARHAYLRQLFHEAVSEWVKLHQFPTERGICKAEEDGAYKDGH</sequence>
<feature type="domain" description="RING-type" evidence="7">
    <location>
        <begin position="207"/>
        <end position="247"/>
    </location>
</feature>
<dbReference type="Pfam" id="PF02148">
    <property type="entry name" value="zf-UBP"/>
    <property type="match status" value="1"/>
</dbReference>
<proteinExistence type="predicted"/>
<dbReference type="GO" id="GO:0061630">
    <property type="term" value="F:ubiquitin protein ligase activity"/>
    <property type="evidence" value="ECO:0007669"/>
    <property type="project" value="TreeGrafter"/>
</dbReference>
<dbReference type="GO" id="GO:0016567">
    <property type="term" value="P:protein ubiquitination"/>
    <property type="evidence" value="ECO:0007669"/>
    <property type="project" value="TreeGrafter"/>
</dbReference>
<evidence type="ECO:0000256" key="3">
    <source>
        <dbReference type="ARBA" id="ARBA00022833"/>
    </source>
</evidence>
<reference evidence="9" key="1">
    <citation type="submission" date="2022-11" db="EMBL/GenBank/DDBJ databases">
        <authorList>
            <person name="Morgan W.R."/>
            <person name="Tartar A."/>
        </authorList>
    </citation>
    <scope>NUCLEOTIDE SEQUENCE</scope>
    <source>
        <strain evidence="9">ARSEF 373</strain>
    </source>
</reference>
<dbReference type="InterPro" id="IPR001607">
    <property type="entry name" value="Znf_UBP"/>
</dbReference>
<evidence type="ECO:0000313" key="10">
    <source>
        <dbReference type="Proteomes" id="UP001146120"/>
    </source>
</evidence>
<name>A0AAV2Z581_9STRA</name>
<keyword evidence="3" id="KW-0862">Zinc</keyword>
<dbReference type="Pfam" id="PF07576">
    <property type="entry name" value="BRAP2"/>
    <property type="match status" value="1"/>
</dbReference>
<dbReference type="SUPFAM" id="SSF57850">
    <property type="entry name" value="RING/U-box"/>
    <property type="match status" value="1"/>
</dbReference>
<accession>A0AAV2Z581</accession>
<evidence type="ECO:0008006" key="11">
    <source>
        <dbReference type="Google" id="ProtNLM"/>
    </source>
</evidence>
<dbReference type="Proteomes" id="UP001146120">
    <property type="component" value="Unassembled WGS sequence"/>
</dbReference>
<gene>
    <name evidence="9" type="ORF">N0F65_010988</name>
</gene>
<dbReference type="InterPro" id="IPR011422">
    <property type="entry name" value="BRAP2/ETP1_RRM"/>
</dbReference>
<evidence type="ECO:0000256" key="5">
    <source>
        <dbReference type="SAM" id="Coils"/>
    </source>
</evidence>
<evidence type="ECO:0000256" key="6">
    <source>
        <dbReference type="SAM" id="MobiDB-lite"/>
    </source>
</evidence>
<dbReference type="SMART" id="SM00184">
    <property type="entry name" value="RING"/>
    <property type="match status" value="1"/>
</dbReference>
<dbReference type="InterPro" id="IPR001841">
    <property type="entry name" value="Znf_RING"/>
</dbReference>
<keyword evidence="10" id="KW-1185">Reference proteome</keyword>